<feature type="binding site" evidence="8">
    <location>
        <position position="66"/>
    </location>
    <ligand>
        <name>substrate</name>
    </ligand>
</feature>
<dbReference type="Gene3D" id="3.10.310.10">
    <property type="entry name" value="Diaminopimelate Epimerase, Chain A, domain 1"/>
    <property type="match status" value="2"/>
</dbReference>
<dbReference type="Pfam" id="PF01678">
    <property type="entry name" value="DAP_epimerase"/>
    <property type="match status" value="2"/>
</dbReference>
<feature type="binding site" evidence="8">
    <location>
        <begin position="76"/>
        <end position="77"/>
    </location>
    <ligand>
        <name>substrate</name>
    </ligand>
</feature>
<name>A0AAW3ZJG4_9GAMM</name>
<dbReference type="PANTHER" id="PTHR31689">
    <property type="entry name" value="DIAMINOPIMELATE EPIMERASE, CHLOROPLASTIC"/>
    <property type="match status" value="1"/>
</dbReference>
<evidence type="ECO:0000256" key="2">
    <source>
        <dbReference type="ARBA" id="ARBA00010219"/>
    </source>
</evidence>
<feature type="active site" description="Proton acceptor" evidence="8">
    <location>
        <position position="216"/>
    </location>
</feature>
<dbReference type="RefSeq" id="WP_192028514.1">
    <property type="nucleotide sequence ID" value="NZ_JACYTR010000007.1"/>
</dbReference>
<keyword evidence="5 8" id="KW-0457">Lysine biosynthesis</keyword>
<comment type="catalytic activity">
    <reaction evidence="7 8">
        <text>(2S,6S)-2,6-diaminopimelate = meso-2,6-diaminopimelate</text>
        <dbReference type="Rhea" id="RHEA:15393"/>
        <dbReference type="ChEBI" id="CHEBI:57609"/>
        <dbReference type="ChEBI" id="CHEBI:57791"/>
        <dbReference type="EC" id="5.1.1.7"/>
    </reaction>
</comment>
<feature type="binding site" evidence="8">
    <location>
        <position position="13"/>
    </location>
    <ligand>
        <name>substrate</name>
    </ligand>
</feature>
<keyword evidence="11" id="KW-1185">Reference proteome</keyword>
<feature type="binding site" evidence="8">
    <location>
        <position position="46"/>
    </location>
    <ligand>
        <name>substrate</name>
    </ligand>
</feature>
<dbReference type="HAMAP" id="MF_00197">
    <property type="entry name" value="DAP_epimerase"/>
    <property type="match status" value="1"/>
</dbReference>
<proteinExistence type="inferred from homology"/>
<evidence type="ECO:0000256" key="3">
    <source>
        <dbReference type="ARBA" id="ARBA00013080"/>
    </source>
</evidence>
<evidence type="ECO:0000256" key="1">
    <source>
        <dbReference type="ARBA" id="ARBA00005196"/>
    </source>
</evidence>
<feature type="binding site" evidence="8">
    <location>
        <begin position="217"/>
        <end position="218"/>
    </location>
    <ligand>
        <name>substrate</name>
    </ligand>
</feature>
<dbReference type="InterPro" id="IPR001653">
    <property type="entry name" value="DAP_epimerase_DapF"/>
</dbReference>
<keyword evidence="4 8" id="KW-0028">Amino-acid biosynthesis</keyword>
<feature type="binding site" evidence="8">
    <location>
        <position position="156"/>
    </location>
    <ligand>
        <name>substrate</name>
    </ligand>
</feature>
<dbReference type="SUPFAM" id="SSF54506">
    <property type="entry name" value="Diaminopimelate epimerase-like"/>
    <property type="match status" value="1"/>
</dbReference>
<comment type="function">
    <text evidence="8">Catalyzes the stereoinversion of LL-2,6-diaminopimelate (L,L-DAP) to meso-diaminopimelate (meso-DAP), a precursor of L-lysine and an essential component of the bacterial peptidoglycan.</text>
</comment>
<comment type="similarity">
    <text evidence="2 8">Belongs to the diaminopimelate epimerase family.</text>
</comment>
<feature type="active site" description="Proton donor" evidence="8">
    <location>
        <position position="75"/>
    </location>
</feature>
<sequence>MKLRFSKMHGAGNDFVVTDTREWEQRLSESQLAQLCDRHRGIGCDQLMLIEPPRSAGAVLAYSIRNRDGSVAGQCGNGARCVAAWARRAGILPERGGLLDSPAGPIEVRFVEQQVELRMGRVSFDHQDVGFVAGSEPLEIVFAGQWWSFALASMGNPHALIEVDEISTAPVAELGAALQADARFADSCNVGFAEVVNMQHIKLRVFERGAGETLACGSGACAAVALLQRAGRCTSPVAVDLPGGRLRIEVDRTTGEVSMRGPYCFVFEGVMEL</sequence>
<dbReference type="GO" id="GO:0009089">
    <property type="term" value="P:lysine biosynthetic process via diaminopimelate"/>
    <property type="evidence" value="ECO:0007669"/>
    <property type="project" value="UniProtKB-UniRule"/>
</dbReference>
<comment type="subunit">
    <text evidence="8">Homodimer.</text>
</comment>
<dbReference type="Proteomes" id="UP000613768">
    <property type="component" value="Unassembled WGS sequence"/>
</dbReference>
<reference evidence="10 11" key="1">
    <citation type="submission" date="2020-09" db="EMBL/GenBank/DDBJ databases">
        <title>Pseudoxanthomonas sp. CAU 1598 isolated from sand of Yaerae Beach.</title>
        <authorList>
            <person name="Kim W."/>
        </authorList>
    </citation>
    <scope>NUCLEOTIDE SEQUENCE [LARGE SCALE GENOMIC DNA]</scope>
    <source>
        <strain evidence="10 11">CAU 1598</strain>
    </source>
</reference>
<comment type="caution">
    <text evidence="10">The sequence shown here is derived from an EMBL/GenBank/DDBJ whole genome shotgun (WGS) entry which is preliminary data.</text>
</comment>
<dbReference type="NCBIfam" id="TIGR00652">
    <property type="entry name" value="DapF"/>
    <property type="match status" value="1"/>
</dbReference>
<dbReference type="GO" id="GO:0008837">
    <property type="term" value="F:diaminopimelate epimerase activity"/>
    <property type="evidence" value="ECO:0007669"/>
    <property type="project" value="UniProtKB-UniRule"/>
</dbReference>
<dbReference type="PROSITE" id="PS01326">
    <property type="entry name" value="DAP_EPIMERASE"/>
    <property type="match status" value="1"/>
</dbReference>
<dbReference type="EC" id="5.1.1.7" evidence="3 8"/>
<keyword evidence="6 8" id="KW-0413">Isomerase</keyword>
<evidence type="ECO:0000313" key="10">
    <source>
        <dbReference type="EMBL" id="MBD8525167.1"/>
    </source>
</evidence>
<protein>
    <recommendedName>
        <fullName evidence="3 8">Diaminopimelate epimerase</fullName>
        <shortName evidence="8">DAP epimerase</shortName>
        <ecNumber evidence="3 8">5.1.1.7</ecNumber>
    </recommendedName>
    <alternativeName>
        <fullName evidence="8">PLP-independent amino acid racemase</fullName>
    </alternativeName>
</protein>
<feature type="binding site" evidence="8">
    <location>
        <position position="189"/>
    </location>
    <ligand>
        <name>substrate</name>
    </ligand>
</feature>
<feature type="site" description="Could be important to modulate the pK values of the two catalytic cysteine residues" evidence="8">
    <location>
        <position position="158"/>
    </location>
</feature>
<organism evidence="10 11">
    <name type="scientific">Pseudomarimonas arenosa</name>
    <dbReference type="NCBI Taxonomy" id="2774145"/>
    <lineage>
        <taxon>Bacteria</taxon>
        <taxon>Pseudomonadati</taxon>
        <taxon>Pseudomonadota</taxon>
        <taxon>Gammaproteobacteria</taxon>
        <taxon>Lysobacterales</taxon>
        <taxon>Lysobacteraceae</taxon>
        <taxon>Pseudomarimonas</taxon>
    </lineage>
</organism>
<feature type="binding site" evidence="8">
    <location>
        <begin position="207"/>
        <end position="208"/>
    </location>
    <ligand>
        <name>substrate</name>
    </ligand>
</feature>
<dbReference type="PANTHER" id="PTHR31689:SF0">
    <property type="entry name" value="DIAMINOPIMELATE EPIMERASE"/>
    <property type="match status" value="1"/>
</dbReference>
<dbReference type="GO" id="GO:0005829">
    <property type="term" value="C:cytosol"/>
    <property type="evidence" value="ECO:0007669"/>
    <property type="project" value="TreeGrafter"/>
</dbReference>
<dbReference type="InterPro" id="IPR018510">
    <property type="entry name" value="DAP_epimerase_AS"/>
</dbReference>
<keyword evidence="8" id="KW-0963">Cytoplasm</keyword>
<evidence type="ECO:0000256" key="9">
    <source>
        <dbReference type="PROSITE-ProRule" id="PRU10125"/>
    </source>
</evidence>
<evidence type="ECO:0000256" key="4">
    <source>
        <dbReference type="ARBA" id="ARBA00022605"/>
    </source>
</evidence>
<dbReference type="EMBL" id="JACYTR010000007">
    <property type="protein sequence ID" value="MBD8525167.1"/>
    <property type="molecule type" value="Genomic_DNA"/>
</dbReference>
<comment type="pathway">
    <text evidence="1 8">Amino-acid biosynthesis; L-lysine biosynthesis via DAP pathway; DL-2,6-diaminopimelate from LL-2,6-diaminopimelate: step 1/1.</text>
</comment>
<dbReference type="AlphaFoldDB" id="A0AAW3ZJG4"/>
<gene>
    <name evidence="8 10" type="primary">dapF</name>
    <name evidence="10" type="ORF">IFO71_05370</name>
</gene>
<evidence type="ECO:0000256" key="7">
    <source>
        <dbReference type="ARBA" id="ARBA00051712"/>
    </source>
</evidence>
<evidence type="ECO:0000256" key="6">
    <source>
        <dbReference type="ARBA" id="ARBA00023235"/>
    </source>
</evidence>
<accession>A0AAW3ZJG4</accession>
<evidence type="ECO:0000256" key="5">
    <source>
        <dbReference type="ARBA" id="ARBA00023154"/>
    </source>
</evidence>
<feature type="site" description="Could be important to modulate the pK values of the two catalytic cysteine residues" evidence="8">
    <location>
        <position position="207"/>
    </location>
</feature>
<feature type="site" description="Important for dimerization" evidence="8">
    <location>
        <position position="267"/>
    </location>
</feature>
<feature type="active site" evidence="9">
    <location>
        <position position="75"/>
    </location>
</feature>
<evidence type="ECO:0000313" key="11">
    <source>
        <dbReference type="Proteomes" id="UP000613768"/>
    </source>
</evidence>
<evidence type="ECO:0000256" key="8">
    <source>
        <dbReference type="HAMAP-Rule" id="MF_00197"/>
    </source>
</evidence>
<comment type="subcellular location">
    <subcellularLocation>
        <location evidence="8">Cytoplasm</location>
    </subcellularLocation>
</comment>